<evidence type="ECO:0000256" key="2">
    <source>
        <dbReference type="ARBA" id="ARBA00004434"/>
    </source>
</evidence>
<feature type="domain" description="FCP1 homology" evidence="15">
    <location>
        <begin position="147"/>
        <end position="290"/>
    </location>
</feature>
<evidence type="ECO:0000256" key="11">
    <source>
        <dbReference type="ARBA" id="ARBA00023128"/>
    </source>
</evidence>
<evidence type="ECO:0000256" key="9">
    <source>
        <dbReference type="ARBA" id="ARBA00022989"/>
    </source>
</evidence>
<dbReference type="OrthoDB" id="287041at2759"/>
<evidence type="ECO:0000256" key="12">
    <source>
        <dbReference type="ARBA" id="ARBA00023136"/>
    </source>
</evidence>
<dbReference type="Pfam" id="PF03031">
    <property type="entry name" value="NIF"/>
    <property type="match status" value="1"/>
</dbReference>
<evidence type="ECO:0000256" key="5">
    <source>
        <dbReference type="ARBA" id="ARBA00022692"/>
    </source>
</evidence>
<evidence type="ECO:0000256" key="1">
    <source>
        <dbReference type="ARBA" id="ARBA00002959"/>
    </source>
</evidence>
<dbReference type="GO" id="GO:0015031">
    <property type="term" value="P:protein transport"/>
    <property type="evidence" value="ECO:0007669"/>
    <property type="project" value="UniProtKB-KW"/>
</dbReference>
<dbReference type="EMBL" id="OUUW01000022">
    <property type="protein sequence ID" value="SPP89539.1"/>
    <property type="molecule type" value="Genomic_DNA"/>
</dbReference>
<evidence type="ECO:0000313" key="16">
    <source>
        <dbReference type="EMBL" id="SPP89539.1"/>
    </source>
</evidence>
<sequence length="354" mass="41605">MAGYGCLCIRGARLWMRTSNISRSCSDSSSDKNITHKKFTEENSLWKLKYTGSSNASSNLYNFRRIRKISVCSLVVGGFCSVVLWAIYELGKPEVDQHGLSIEDEFSGLPWAREYLERMWHSLQYYQKMLEKPLPEKLLPDTMPPPYIQPPYTLVLEIKDILVHLDWTYQTGWRFKKRPGVDFFLRKCSKHFEIVVYTSEQGMTAFPLLDALDPYGYICYRVVRGDTDLVEGQHVKNLNNLNRNLSRIVVVDWDRNAAPQHPNNTFLMTRWLGNDDDVQLFDLTAFLELLAEHHVNDVREILKYYSRFDNPIEQFRENQRRLLEIEEKTKRKAMQIQRNWTARLLGQYARGTEK</sequence>
<dbReference type="GO" id="GO:0005744">
    <property type="term" value="C:TIM23 mitochondrial import inner membrane translocase complex"/>
    <property type="evidence" value="ECO:0007669"/>
    <property type="project" value="UniProtKB-UniRule"/>
</dbReference>
<comment type="function">
    <text evidence="1 14">Essential component of the TIM23 complex, a complex that mediates the translocation of transit peptide-containing proteins across the mitochondrial inner membrane.</text>
</comment>
<keyword evidence="9 14" id="KW-1133">Transmembrane helix</keyword>
<evidence type="ECO:0000256" key="6">
    <source>
        <dbReference type="ARBA" id="ARBA00022792"/>
    </source>
</evidence>
<keyword evidence="6" id="KW-0999">Mitochondrion inner membrane</keyword>
<evidence type="ECO:0000256" key="13">
    <source>
        <dbReference type="ARBA" id="ARBA00061911"/>
    </source>
</evidence>
<dbReference type="SUPFAM" id="SSF56784">
    <property type="entry name" value="HAD-like"/>
    <property type="match status" value="1"/>
</dbReference>
<organism evidence="16 17">
    <name type="scientific">Drosophila guanche</name>
    <name type="common">Fruit fly</name>
    <dbReference type="NCBI Taxonomy" id="7266"/>
    <lineage>
        <taxon>Eukaryota</taxon>
        <taxon>Metazoa</taxon>
        <taxon>Ecdysozoa</taxon>
        <taxon>Arthropoda</taxon>
        <taxon>Hexapoda</taxon>
        <taxon>Insecta</taxon>
        <taxon>Pterygota</taxon>
        <taxon>Neoptera</taxon>
        <taxon>Endopterygota</taxon>
        <taxon>Diptera</taxon>
        <taxon>Brachycera</taxon>
        <taxon>Muscomorpha</taxon>
        <taxon>Ephydroidea</taxon>
        <taxon>Drosophilidae</taxon>
        <taxon>Drosophila</taxon>
        <taxon>Sophophora</taxon>
    </lineage>
</organism>
<evidence type="ECO:0000259" key="15">
    <source>
        <dbReference type="PROSITE" id="PS50969"/>
    </source>
</evidence>
<dbReference type="Gene3D" id="3.40.50.1000">
    <property type="entry name" value="HAD superfamily/HAD-like"/>
    <property type="match status" value="1"/>
</dbReference>
<keyword evidence="12 14" id="KW-0472">Membrane</keyword>
<comment type="subunit">
    <text evidence="13">Component of the TIM23 complex at least composed of Tim23, Tim17 (Tim17a1, Tim17a2 or Tim17b1) and a Tim50.</text>
</comment>
<protein>
    <recommendedName>
        <fullName evidence="14">Mitochondrial import inner membrane translocase subunit TIM50</fullName>
    </recommendedName>
</protein>
<comment type="subcellular location">
    <subcellularLocation>
        <location evidence="2 14">Mitochondrion inner membrane</location>
        <topology evidence="2 14">Single-pass membrane protein</topology>
    </subcellularLocation>
</comment>
<dbReference type="InterPro" id="IPR050365">
    <property type="entry name" value="TIM50"/>
</dbReference>
<dbReference type="InterPro" id="IPR036412">
    <property type="entry name" value="HAD-like_sf"/>
</dbReference>
<keyword evidence="8 14" id="KW-0809">Transit peptide</keyword>
<dbReference type="Proteomes" id="UP000268350">
    <property type="component" value="Unassembled WGS sequence"/>
</dbReference>
<evidence type="ECO:0000256" key="7">
    <source>
        <dbReference type="ARBA" id="ARBA00022927"/>
    </source>
</evidence>
<reference evidence="17" key="1">
    <citation type="submission" date="2018-01" db="EMBL/GenBank/DDBJ databases">
        <authorList>
            <person name="Alioto T."/>
            <person name="Alioto T."/>
        </authorList>
    </citation>
    <scope>NUCLEOTIDE SEQUENCE [LARGE SCALE GENOMIC DNA]</scope>
</reference>
<keyword evidence="17" id="KW-1185">Reference proteome</keyword>
<dbReference type="FunFam" id="3.40.50.1000:FF:000019">
    <property type="entry name" value="Mitochondrial import inner membrane translocase subunit TIM50"/>
    <property type="match status" value="1"/>
</dbReference>
<dbReference type="CDD" id="cd07521">
    <property type="entry name" value="HAD_FCP1-like"/>
    <property type="match status" value="1"/>
</dbReference>
<accession>A0A3B0KS85</accession>
<dbReference type="SMART" id="SM00577">
    <property type="entry name" value="CPDc"/>
    <property type="match status" value="1"/>
</dbReference>
<evidence type="ECO:0000256" key="10">
    <source>
        <dbReference type="ARBA" id="ARBA00023010"/>
    </source>
</evidence>
<dbReference type="InterPro" id="IPR004274">
    <property type="entry name" value="FCP1_dom"/>
</dbReference>
<feature type="transmembrane region" description="Helical" evidence="14">
    <location>
        <begin position="69"/>
        <end position="88"/>
    </location>
</feature>
<keyword evidence="7 14" id="KW-0653">Protein transport</keyword>
<proteinExistence type="inferred from homology"/>
<dbReference type="InterPro" id="IPR023214">
    <property type="entry name" value="HAD_sf"/>
</dbReference>
<dbReference type="STRING" id="7266.A0A3B0KS85"/>
<keyword evidence="5 14" id="KW-0812">Transmembrane</keyword>
<keyword evidence="10 14" id="KW-0811">Translocation</keyword>
<evidence type="ECO:0000256" key="14">
    <source>
        <dbReference type="RuleBase" id="RU365079"/>
    </source>
</evidence>
<gene>
    <name evidence="16" type="ORF">DGUA_6G020139</name>
</gene>
<evidence type="ECO:0000256" key="4">
    <source>
        <dbReference type="ARBA" id="ARBA00022448"/>
    </source>
</evidence>
<dbReference type="PROSITE" id="PS50969">
    <property type="entry name" value="FCP1"/>
    <property type="match status" value="1"/>
</dbReference>
<evidence type="ECO:0000313" key="17">
    <source>
        <dbReference type="Proteomes" id="UP000268350"/>
    </source>
</evidence>
<dbReference type="AlphaFoldDB" id="A0A3B0KS85"/>
<dbReference type="PANTHER" id="PTHR12210">
    <property type="entry name" value="DULLARD PROTEIN PHOSPHATASE"/>
    <property type="match status" value="1"/>
</dbReference>
<keyword evidence="11 14" id="KW-0496">Mitochondrion</keyword>
<evidence type="ECO:0000256" key="3">
    <source>
        <dbReference type="ARBA" id="ARBA00006344"/>
    </source>
</evidence>
<comment type="similarity">
    <text evidence="3 14">Belongs to the TIM50 family.</text>
</comment>
<evidence type="ECO:0000256" key="8">
    <source>
        <dbReference type="ARBA" id="ARBA00022946"/>
    </source>
</evidence>
<keyword evidence="4 14" id="KW-0813">Transport</keyword>
<dbReference type="OMA" id="PYGYISY"/>
<name>A0A3B0KS85_DROGU</name>